<dbReference type="GO" id="GO:0019748">
    <property type="term" value="P:secondary metabolic process"/>
    <property type="evidence" value="ECO:0007669"/>
    <property type="project" value="TreeGrafter"/>
</dbReference>
<dbReference type="PANTHER" id="PTHR24096:SF393">
    <property type="entry name" value="LIGASE, PUTATIVE-RELATED"/>
    <property type="match status" value="1"/>
</dbReference>
<dbReference type="InterPro" id="IPR042099">
    <property type="entry name" value="ANL_N_sf"/>
</dbReference>
<dbReference type="EMBL" id="RSCE01000002">
    <property type="protein sequence ID" value="RSH86385.1"/>
    <property type="molecule type" value="Genomic_DNA"/>
</dbReference>
<dbReference type="Gene3D" id="3.30.300.30">
    <property type="match status" value="1"/>
</dbReference>
<evidence type="ECO:0000313" key="3">
    <source>
        <dbReference type="EMBL" id="RSH86385.1"/>
    </source>
</evidence>
<evidence type="ECO:0000259" key="2">
    <source>
        <dbReference type="Pfam" id="PF13193"/>
    </source>
</evidence>
<feature type="domain" description="AMP-dependent synthetase/ligase" evidence="1">
    <location>
        <begin position="194"/>
        <end position="505"/>
    </location>
</feature>
<sequence>MAAPPKQLTFKEVDAAFCTPGSYFEIEEVTIDGRPQRVWKNAPRTFRDFLVDRMTHWSDRVMVNEPNPLPGAHYDDRRDITYGQMLADGYRLAGWMREQGVGPATRVAIGGTNSIGWLTSFTAVNLLGAVPVCLNSTLSLHRTLLAALAAGHWPKDHKITRSQATAFGCRRSAIPAHPQVHRLTAPSVQDVQIHCLTLTKPHIVLVDSADAEVLGPVADKLAQAGVGKVYSWNPVSHLNAGAQKAVKYLDFANLPVSPQSVEAVRRGDGFNGVVEPESDGLILFTSGTTSLPKGVMITQRQNCQNIITGSAPIARVALRMGAPVAMAVAAATTPPEDQVSGLMSVPFFHVTGNISWNAMVRQGARMVMMRRWSVPDAIKLIVRYNIKNLGGVPSIATAILQSGKLPEDHQFDGVSYGGAAPPKRLVADVKKRFPNAFINHGWGMTEASGLHIAISGQDYIDRPEAVGIAIPIGEMRIVHLETREPVPPNTLGVLHIKGGNVMKGYINNPKANAEAFTPDGWFDTGDVGIMDADGILYLRDRAKDMIIRGGENIASAEVENAVTLDSRIAECAAVPVPDPVLGERVGLGVSLAPGVTATPESIIAEAEKRLRKPARPVIVVIFDELPRNANGKTLKNDVKDVVGKAWAAQGGKPAADSTLKAKL</sequence>
<dbReference type="RefSeq" id="XP_028479170.1">
    <property type="nucleotide sequence ID" value="XM_028620198.1"/>
</dbReference>
<feature type="domain" description="AMP-dependent synthetase/ligase" evidence="1">
    <location>
        <begin position="74"/>
        <end position="142"/>
    </location>
</feature>
<dbReference type="Pfam" id="PF13193">
    <property type="entry name" value="AMP-binding_C"/>
    <property type="match status" value="1"/>
</dbReference>
<dbReference type="Gene3D" id="3.40.50.980">
    <property type="match status" value="1"/>
</dbReference>
<evidence type="ECO:0008006" key="5">
    <source>
        <dbReference type="Google" id="ProtNLM"/>
    </source>
</evidence>
<dbReference type="InterPro" id="IPR000873">
    <property type="entry name" value="AMP-dep_synth/lig_dom"/>
</dbReference>
<dbReference type="AlphaFoldDB" id="A0A427Y5M1"/>
<dbReference type="Pfam" id="PF00501">
    <property type="entry name" value="AMP-binding"/>
    <property type="match status" value="2"/>
</dbReference>
<keyword evidence="4" id="KW-1185">Reference proteome</keyword>
<dbReference type="GO" id="GO:0016405">
    <property type="term" value="F:CoA-ligase activity"/>
    <property type="evidence" value="ECO:0007669"/>
    <property type="project" value="TreeGrafter"/>
</dbReference>
<dbReference type="OrthoDB" id="10253115at2759"/>
<dbReference type="CDD" id="cd04433">
    <property type="entry name" value="AFD_class_I"/>
    <property type="match status" value="1"/>
</dbReference>
<dbReference type="SUPFAM" id="SSF56801">
    <property type="entry name" value="Acetyl-CoA synthetase-like"/>
    <property type="match status" value="1"/>
</dbReference>
<reference evidence="3 4" key="1">
    <citation type="submission" date="2018-11" db="EMBL/GenBank/DDBJ databases">
        <title>Genome sequence of Apiotrichum porosum DSM 27194.</title>
        <authorList>
            <person name="Aliyu H."/>
            <person name="Gorte O."/>
            <person name="Ochsenreither K."/>
        </authorList>
    </citation>
    <scope>NUCLEOTIDE SEQUENCE [LARGE SCALE GENOMIC DNA]</scope>
    <source>
        <strain evidence="3 4">DSM 27194</strain>
    </source>
</reference>
<evidence type="ECO:0000313" key="4">
    <source>
        <dbReference type="Proteomes" id="UP000279236"/>
    </source>
</evidence>
<dbReference type="InterPro" id="IPR020845">
    <property type="entry name" value="AMP-binding_CS"/>
</dbReference>
<dbReference type="STRING" id="105984.A0A427Y5M1"/>
<dbReference type="GeneID" id="39589178"/>
<comment type="caution">
    <text evidence="3">The sequence shown here is derived from an EMBL/GenBank/DDBJ whole genome shotgun (WGS) entry which is preliminary data.</text>
</comment>
<gene>
    <name evidence="3" type="ORF">EHS24_004635</name>
</gene>
<dbReference type="PROSITE" id="PS00455">
    <property type="entry name" value="AMP_BINDING"/>
    <property type="match status" value="1"/>
</dbReference>
<dbReference type="Proteomes" id="UP000279236">
    <property type="component" value="Unassembled WGS sequence"/>
</dbReference>
<dbReference type="Gene3D" id="3.40.50.12780">
    <property type="entry name" value="N-terminal domain of ligase-like"/>
    <property type="match status" value="1"/>
</dbReference>
<evidence type="ECO:0000259" key="1">
    <source>
        <dbReference type="Pfam" id="PF00501"/>
    </source>
</evidence>
<proteinExistence type="predicted"/>
<feature type="domain" description="AMP-binding enzyme C-terminal" evidence="2">
    <location>
        <begin position="557"/>
        <end position="632"/>
    </location>
</feature>
<dbReference type="InterPro" id="IPR025110">
    <property type="entry name" value="AMP-bd_C"/>
</dbReference>
<name>A0A427Y5M1_9TREE</name>
<dbReference type="PANTHER" id="PTHR24096">
    <property type="entry name" value="LONG-CHAIN-FATTY-ACID--COA LIGASE"/>
    <property type="match status" value="1"/>
</dbReference>
<accession>A0A427Y5M1</accession>
<organism evidence="3 4">
    <name type="scientific">Apiotrichum porosum</name>
    <dbReference type="NCBI Taxonomy" id="105984"/>
    <lineage>
        <taxon>Eukaryota</taxon>
        <taxon>Fungi</taxon>
        <taxon>Dikarya</taxon>
        <taxon>Basidiomycota</taxon>
        <taxon>Agaricomycotina</taxon>
        <taxon>Tremellomycetes</taxon>
        <taxon>Trichosporonales</taxon>
        <taxon>Trichosporonaceae</taxon>
        <taxon>Apiotrichum</taxon>
    </lineage>
</organism>
<dbReference type="InterPro" id="IPR045851">
    <property type="entry name" value="AMP-bd_C_sf"/>
</dbReference>
<protein>
    <recommendedName>
        <fullName evidence="5">AMP-dependent synthetase/ligase domain-containing protein</fullName>
    </recommendedName>
</protein>